<organism evidence="6 7">
    <name type="scientific">Dorea hominis</name>
    <dbReference type="NCBI Taxonomy" id="2763040"/>
    <lineage>
        <taxon>Bacteria</taxon>
        <taxon>Bacillati</taxon>
        <taxon>Bacillota</taxon>
        <taxon>Clostridia</taxon>
        <taxon>Lachnospirales</taxon>
        <taxon>Lachnospiraceae</taxon>
        <taxon>Dorea</taxon>
    </lineage>
</organism>
<gene>
    <name evidence="6" type="ORF">H8S07_05005</name>
</gene>
<accession>A0ABR7ETG4</accession>
<comment type="caution">
    <text evidence="6">The sequence shown here is derived from an EMBL/GenBank/DDBJ whole genome shotgun (WGS) entry which is preliminary data.</text>
</comment>
<dbReference type="PANTHER" id="PTHR46847:SF1">
    <property type="entry name" value="D-ALLOSE-BINDING PERIPLASMIC PROTEIN-RELATED"/>
    <property type="match status" value="1"/>
</dbReference>
<dbReference type="InterPro" id="IPR025997">
    <property type="entry name" value="SBP_2_dom"/>
</dbReference>
<comment type="similarity">
    <text evidence="2">Belongs to the bacterial solute-binding protein 2 family.</text>
</comment>
<dbReference type="PANTHER" id="PTHR46847">
    <property type="entry name" value="D-ALLOSE-BINDING PERIPLASMIC PROTEIN-RELATED"/>
    <property type="match status" value="1"/>
</dbReference>
<sequence length="333" mass="36426">MLRKKISLLLAVLLVCMLGMTACKKDVGTPEDNATAEEDTDENADQEKYLIGFSVIDMENPYFITLESATREVVEADDSTLITKDPGGNADKQAKQIDEMIKDGINAIILSPVDWEKITPSLKKLKDAGVKIINVDTQVKEMSYVDAYVGSDNKNAGYICGEDLIKKSPDGGTVAILECPTQNSMNERITGFEEAISKAEKGFEVVDRADTKGKFNKALKAAEKMLKKYPNLTAIMCGNDQLAVAAKTAVNVVGNDKVLIYGVDGSPDIKKELKKRENQIVGTAAQSPINIGKKAAETADNILDGNDYEKEVYEEVFMINKDNVDMYGTDGWQ</sequence>
<reference evidence="6 7" key="1">
    <citation type="submission" date="2020-08" db="EMBL/GenBank/DDBJ databases">
        <title>Genome public.</title>
        <authorList>
            <person name="Liu C."/>
            <person name="Sun Q."/>
        </authorList>
    </citation>
    <scope>NUCLEOTIDE SEQUENCE [LARGE SCALE GENOMIC DNA]</scope>
    <source>
        <strain evidence="6 7">NSJ-36</strain>
    </source>
</reference>
<keyword evidence="7" id="KW-1185">Reference proteome</keyword>
<dbReference type="Pfam" id="PF13407">
    <property type="entry name" value="Peripla_BP_4"/>
    <property type="match status" value="1"/>
</dbReference>
<dbReference type="CDD" id="cd19971">
    <property type="entry name" value="PBP1_ABC_sugar_binding-like"/>
    <property type="match status" value="1"/>
</dbReference>
<feature type="domain" description="Periplasmic binding protein" evidence="5">
    <location>
        <begin position="51"/>
        <end position="306"/>
    </location>
</feature>
<evidence type="ECO:0000256" key="1">
    <source>
        <dbReference type="ARBA" id="ARBA00004196"/>
    </source>
</evidence>
<dbReference type="PROSITE" id="PS51257">
    <property type="entry name" value="PROKAR_LIPOPROTEIN"/>
    <property type="match status" value="1"/>
</dbReference>
<evidence type="ECO:0000313" key="6">
    <source>
        <dbReference type="EMBL" id="MBC5664638.1"/>
    </source>
</evidence>
<proteinExistence type="inferred from homology"/>
<comment type="subcellular location">
    <subcellularLocation>
        <location evidence="1">Cell envelope</location>
    </subcellularLocation>
</comment>
<dbReference type="Gene3D" id="3.40.50.2300">
    <property type="match status" value="2"/>
</dbReference>
<evidence type="ECO:0000313" key="7">
    <source>
        <dbReference type="Proteomes" id="UP000647235"/>
    </source>
</evidence>
<dbReference type="EMBL" id="JACOOY010000005">
    <property type="protein sequence ID" value="MBC5664638.1"/>
    <property type="molecule type" value="Genomic_DNA"/>
</dbReference>
<evidence type="ECO:0000256" key="4">
    <source>
        <dbReference type="SAM" id="SignalP"/>
    </source>
</evidence>
<dbReference type="InterPro" id="IPR028082">
    <property type="entry name" value="Peripla_BP_I"/>
</dbReference>
<evidence type="ECO:0000256" key="2">
    <source>
        <dbReference type="ARBA" id="ARBA00007639"/>
    </source>
</evidence>
<feature type="signal peptide" evidence="4">
    <location>
        <begin position="1"/>
        <end position="24"/>
    </location>
</feature>
<evidence type="ECO:0000256" key="3">
    <source>
        <dbReference type="ARBA" id="ARBA00022729"/>
    </source>
</evidence>
<name>A0ABR7ETG4_9FIRM</name>
<dbReference type="RefSeq" id="WP_021860703.1">
    <property type="nucleotide sequence ID" value="NZ_JACOOY010000005.1"/>
</dbReference>
<keyword evidence="3 4" id="KW-0732">Signal</keyword>
<dbReference type="Proteomes" id="UP000647235">
    <property type="component" value="Unassembled WGS sequence"/>
</dbReference>
<protein>
    <submittedName>
        <fullName evidence="6">Sugar ABC transporter substrate-binding protein</fullName>
    </submittedName>
</protein>
<evidence type="ECO:0000259" key="5">
    <source>
        <dbReference type="Pfam" id="PF13407"/>
    </source>
</evidence>
<dbReference type="SUPFAM" id="SSF53822">
    <property type="entry name" value="Periplasmic binding protein-like I"/>
    <property type="match status" value="1"/>
</dbReference>
<feature type="chain" id="PRO_5046742435" evidence="4">
    <location>
        <begin position="25"/>
        <end position="333"/>
    </location>
</feature>